<keyword evidence="4" id="KW-1185">Reference proteome</keyword>
<dbReference type="RefSeq" id="XP_067717042.1">
    <property type="nucleotide sequence ID" value="XM_067860941.1"/>
</dbReference>
<evidence type="ECO:0000256" key="2">
    <source>
        <dbReference type="SAM" id="Phobius"/>
    </source>
</evidence>
<sequence>MTSGGKSLTQPPKDLKEAIDWVIKTLNVALPNLLEVPVKNEGFLVKSIDAIKLRDRNPCPITAVATGLQKFVGYKFVKDKNKSTYTISIDGNGIVNSGTIHTVNDKSQPPLQPPPSNFTYTTAYPGSWSSDVTSSADAHTKALESFFTAIQHIYEGLTELYLKCETEWKTENLGGNGGGTDLKQFMYQNGFSGTQLNPQMTGEQITTQALKGLSEFTTAYIAAGPNTSLDAFRSQLEQNGMSSPSTFPLSALYILATYVALRYSFIRPCRPLLDSPSNLKEAIKSILRVTGKDGGNSGVGSGNEEKLAKAVVNLPDFQQAIKAAVEKLKESGGVDVSQALAMLNDAGTLENIITKLAEGLKAFIGYGGGKGIADLVDPLQQLRKGLLMFLQMMLEKLRGYINNDSDIIGELNKAYMGRVNFESAIDKVGNIKDGDQKKIPTVVSASQNTEQLKQNKDDRNKFPEAVSNYLKGVLEAVEKKAPQAMSQVDTLKGRLESLIRAYGKQEELVTLTNEVKDANAKLDSNKSRDYPARPLIEGVKMGTTNLLTQLKTGGYKSSYLGSDWNGDTSTDKISQIFLGCLPLYYYWLTYLYWKCREGGGDWATQRLSGAGGTTLMISMLGQGYVRGHLNNDNKNGMGSNIAKTALAGFTEFPTAVLSAKSYAEFLQKLRDTGIEKWSQGTSQPPSTTSQNHCLSGLYILTSTYFGHQQRLNAKDSRPPTSIREMLYWLSGLQFSPNYNELKKEIEIHIPEEGLRVADSSKPSTSGSSGPGSPSTSDNITRIDFNDYLTSSCVFAPALLATIQGNSADSKEQNGEPWLHSLFSNSEFKLNYPSSGAALFNTLANYAYALQFQLSFLYMQCVNGSSDGFGWNQCTFGQHINTQNLGSATDVSSWICSSPACANSNRCQHNSSTCQHYSQCGQTNKQSPLQAFLTDNLKGFYVSQQSDPDSPHHLDNHPPGSMCHVPMGFADKLRRDLGGGANIVYALALFFGTSNDPLRQLSEKLGCLTKRAPKTLGDLFGFLWRLNSQMFKSRPTPEELIGKFGNAFGVGDRLASEFTDHRYAVITKIWKKISQLTSQPSSSSSSTATVLSRSLESMAPEIPFLYQLFMMDNSTFLPGALFDLTQHCHKKESSNVLHNSSGGTCALANDLWSLYQPITEPSKNQKDCAGGNCGGYLSPLTHTFGSAFAPKHASSYFSWVLYLVDDLETELRGLLDEFRNVECPSNSLSTHDHDPSGNCSCQSVVHCDGVLPLLYANGFTFANAYSLKNPQTKRSCRQFHDQLSAVLAQSENAPLFKLLITIDDFLYMFRIYFFYNLSTFWIMYVCIVLYIYFLRADLLHLKSHVRFPSSHDIPSIGLLTTGKPTVMTKFTKLTYFTP</sequence>
<dbReference type="Proteomes" id="UP001497744">
    <property type="component" value="Unassembled WGS sequence"/>
</dbReference>
<dbReference type="EMBL" id="BPLF01000004">
    <property type="protein sequence ID" value="GIX64973.1"/>
    <property type="molecule type" value="Genomic_DNA"/>
</dbReference>
<reference evidence="3 4" key="1">
    <citation type="submission" date="2021-06" db="EMBL/GenBank/DDBJ databases">
        <title>Genome sequence of Babesia caballi.</title>
        <authorList>
            <person name="Yamagishi J."/>
            <person name="Kidaka T."/>
            <person name="Ochi A."/>
        </authorList>
    </citation>
    <scope>NUCLEOTIDE SEQUENCE [LARGE SCALE GENOMIC DNA]</scope>
    <source>
        <strain evidence="3">USDA-D6B2</strain>
    </source>
</reference>
<evidence type="ECO:0000313" key="4">
    <source>
        <dbReference type="Proteomes" id="UP001497744"/>
    </source>
</evidence>
<dbReference type="Pfam" id="PF12785">
    <property type="entry name" value="VESA1_N"/>
    <property type="match status" value="1"/>
</dbReference>
<comment type="caution">
    <text evidence="3">The sequence shown here is derived from an EMBL/GenBank/DDBJ whole genome shotgun (WGS) entry which is preliminary data.</text>
</comment>
<name>A0AAV4LY71_BABCB</name>
<feature type="compositionally biased region" description="Low complexity" evidence="1">
    <location>
        <begin position="759"/>
        <end position="776"/>
    </location>
</feature>
<feature type="region of interest" description="Disordered" evidence="1">
    <location>
        <begin position="753"/>
        <end position="778"/>
    </location>
</feature>
<keyword evidence="2" id="KW-1133">Transmembrane helix</keyword>
<gene>
    <name evidence="3" type="ORF">BcabD6B2_44080</name>
</gene>
<keyword evidence="2" id="KW-0472">Membrane</keyword>
<proteinExistence type="predicted"/>
<dbReference type="InterPro" id="IPR024751">
    <property type="entry name" value="VESA1"/>
</dbReference>
<organism evidence="3 4">
    <name type="scientific">Babesia caballi</name>
    <dbReference type="NCBI Taxonomy" id="5871"/>
    <lineage>
        <taxon>Eukaryota</taxon>
        <taxon>Sar</taxon>
        <taxon>Alveolata</taxon>
        <taxon>Apicomplexa</taxon>
        <taxon>Aconoidasida</taxon>
        <taxon>Piroplasmida</taxon>
        <taxon>Babesiidae</taxon>
        <taxon>Babesia</taxon>
    </lineage>
</organism>
<evidence type="ECO:0000256" key="1">
    <source>
        <dbReference type="SAM" id="MobiDB-lite"/>
    </source>
</evidence>
<keyword evidence="2" id="KW-0812">Transmembrane</keyword>
<evidence type="ECO:0000313" key="3">
    <source>
        <dbReference type="EMBL" id="GIX64973.1"/>
    </source>
</evidence>
<dbReference type="GeneID" id="94196454"/>
<accession>A0AAV4LY71</accession>
<feature type="transmembrane region" description="Helical" evidence="2">
    <location>
        <begin position="1311"/>
        <end position="1332"/>
    </location>
</feature>
<protein>
    <submittedName>
        <fullName evidence="3">Variant erythrocyte surface antigen-1 family protein</fullName>
    </submittedName>
</protein>